<accession>A0A941IS58</accession>
<evidence type="ECO:0000313" key="12">
    <source>
        <dbReference type="Proteomes" id="UP000675781"/>
    </source>
</evidence>
<dbReference type="Pfam" id="PF25497">
    <property type="entry name" value="COR-B"/>
    <property type="match status" value="1"/>
</dbReference>
<evidence type="ECO:0000256" key="9">
    <source>
        <dbReference type="ARBA" id="ARBA00048679"/>
    </source>
</evidence>
<dbReference type="Gene3D" id="3.30.70.1390">
    <property type="entry name" value="ROC domain from the Parkinson's disease-associated leucine-rich repeat kinase 2"/>
    <property type="match status" value="1"/>
</dbReference>
<dbReference type="Pfam" id="PF08477">
    <property type="entry name" value="Roc"/>
    <property type="match status" value="1"/>
</dbReference>
<keyword evidence="7" id="KW-0342">GTP-binding</keyword>
<evidence type="ECO:0000256" key="3">
    <source>
        <dbReference type="ARBA" id="ARBA00022737"/>
    </source>
</evidence>
<dbReference type="InterPro" id="IPR020859">
    <property type="entry name" value="ROC"/>
</dbReference>
<evidence type="ECO:0000256" key="5">
    <source>
        <dbReference type="ARBA" id="ARBA00022777"/>
    </source>
</evidence>
<dbReference type="SUPFAM" id="SSF52540">
    <property type="entry name" value="P-loop containing nucleoside triphosphate hydrolases"/>
    <property type="match status" value="1"/>
</dbReference>
<keyword evidence="6" id="KW-0067">ATP-binding</keyword>
<feature type="domain" description="Roc" evidence="10">
    <location>
        <begin position="184"/>
        <end position="354"/>
    </location>
</feature>
<keyword evidence="5" id="KW-0418">Kinase</keyword>
<dbReference type="PANTHER" id="PTHR47679">
    <property type="entry name" value="PROTEIN TORNADO 1"/>
    <property type="match status" value="1"/>
</dbReference>
<evidence type="ECO:0000313" key="11">
    <source>
        <dbReference type="EMBL" id="MBR7836022.1"/>
    </source>
</evidence>
<dbReference type="PRINTS" id="PR00449">
    <property type="entry name" value="RASTRNSFRMNG"/>
</dbReference>
<dbReference type="InterPro" id="IPR036388">
    <property type="entry name" value="WH-like_DNA-bd_sf"/>
</dbReference>
<evidence type="ECO:0000256" key="4">
    <source>
        <dbReference type="ARBA" id="ARBA00022741"/>
    </source>
</evidence>
<dbReference type="Gene3D" id="1.10.10.10">
    <property type="entry name" value="Winged helix-like DNA-binding domain superfamily/Winged helix DNA-binding domain"/>
    <property type="match status" value="1"/>
</dbReference>
<dbReference type="Proteomes" id="UP000675781">
    <property type="component" value="Unassembled WGS sequence"/>
</dbReference>
<dbReference type="Pfam" id="PF16095">
    <property type="entry name" value="COR-A"/>
    <property type="match status" value="1"/>
</dbReference>
<dbReference type="Gene3D" id="3.40.50.300">
    <property type="entry name" value="P-loop containing nucleotide triphosphate hydrolases"/>
    <property type="match status" value="1"/>
</dbReference>
<keyword evidence="2" id="KW-0808">Transferase</keyword>
<dbReference type="InterPro" id="IPR032171">
    <property type="entry name" value="COR-A"/>
</dbReference>
<dbReference type="SMART" id="SM00175">
    <property type="entry name" value="RAB"/>
    <property type="match status" value="1"/>
</dbReference>
<dbReference type="InterPro" id="IPR057263">
    <property type="entry name" value="COR-B"/>
</dbReference>
<name>A0A941IS58_9ACTN</name>
<dbReference type="GO" id="GO:0016301">
    <property type="term" value="F:kinase activity"/>
    <property type="evidence" value="ECO:0007669"/>
    <property type="project" value="UniProtKB-KW"/>
</dbReference>
<comment type="catalytic activity">
    <reaction evidence="9">
        <text>L-seryl-[protein] + ATP = O-phospho-L-seryl-[protein] + ADP + H(+)</text>
        <dbReference type="Rhea" id="RHEA:17989"/>
        <dbReference type="Rhea" id="RHEA-COMP:9863"/>
        <dbReference type="Rhea" id="RHEA-COMP:11604"/>
        <dbReference type="ChEBI" id="CHEBI:15378"/>
        <dbReference type="ChEBI" id="CHEBI:29999"/>
        <dbReference type="ChEBI" id="CHEBI:30616"/>
        <dbReference type="ChEBI" id="CHEBI:83421"/>
        <dbReference type="ChEBI" id="CHEBI:456216"/>
        <dbReference type="EC" id="2.7.11.1"/>
    </reaction>
</comment>
<dbReference type="PROSITE" id="PS51424">
    <property type="entry name" value="ROC"/>
    <property type="match status" value="1"/>
</dbReference>
<evidence type="ECO:0000256" key="7">
    <source>
        <dbReference type="ARBA" id="ARBA00023134"/>
    </source>
</evidence>
<evidence type="ECO:0000256" key="6">
    <source>
        <dbReference type="ARBA" id="ARBA00022840"/>
    </source>
</evidence>
<organism evidence="11 12">
    <name type="scientific">Actinospica durhamensis</name>
    <dbReference type="NCBI Taxonomy" id="1508375"/>
    <lineage>
        <taxon>Bacteria</taxon>
        <taxon>Bacillati</taxon>
        <taxon>Actinomycetota</taxon>
        <taxon>Actinomycetes</taxon>
        <taxon>Catenulisporales</taxon>
        <taxon>Actinospicaceae</taxon>
        <taxon>Actinospica</taxon>
    </lineage>
</organism>
<evidence type="ECO:0000256" key="1">
    <source>
        <dbReference type="ARBA" id="ARBA00012513"/>
    </source>
</evidence>
<gene>
    <name evidence="11" type="ORF">KDL01_22290</name>
</gene>
<dbReference type="RefSeq" id="WP_212530511.1">
    <property type="nucleotide sequence ID" value="NZ_JAGSOG010000120.1"/>
</dbReference>
<evidence type="ECO:0000259" key="10">
    <source>
        <dbReference type="PROSITE" id="PS51424"/>
    </source>
</evidence>
<dbReference type="Gene3D" id="3.30.310.200">
    <property type="match status" value="1"/>
</dbReference>
<protein>
    <recommendedName>
        <fullName evidence="1">non-specific serine/threonine protein kinase</fullName>
        <ecNumber evidence="1">2.7.11.1</ecNumber>
    </recommendedName>
</protein>
<sequence length="921" mass="102318">MRRLTKLTSISLSIDERFSFPSWFVELGSLSQISLNTHPPGDQAAGDIQRAASPRLTSLSWMVSDLDVTLDEDWIPALPRLTDLSLIGDRVQHTPGVDLEHLLARASEHRRCETGVTARPPRRNVRSHQSQRRPLFAYRTSRLVRNARVRTRSSSRTMKNPPPEVMDQGSEAILAYLRARTARAPIRQWASKLLIVGEATVGKTSLAKQLTGGRYDPNEGQTHGVHIDPLALVHPSEPDITMQIRVWDFGGQLEYRATQRFYLTDRSLFILVWNARARWRDGKVTAWLDVIAARAPQSPILIVATHGDEPSAATLPSDLRARYPQIAGVFTVDSSTGNGIGELEAAVREQAAELPLMGTTWPASWAAAGDAVRALPGYTATARHVWQSMEAAGVDDQTGRQVIARSLHDLGDIVYFADDPELAKKMILHPSWLDARISAVLDSQVVADARGMLSRAERDRIWGDLDDPDLSDRLVRMMERFDLAYRIGDAETSDMVALIVERLDEARPPAADVMWAQAGQEPDFRELGIAYQLKSRQAGIPTWFIAREHRYTTGVHWAHGALLHDRDPAHPSWAMLVDDGREQPTIELRVRGRFPVRFLSVLAEAFERILDQRYPGLLEQRLVPCICTPKTFGACAHLFSLDQLIYEATDRDPGADGKVRCPKTGKRLDARTMLDGLRGSALEAAIDSMRHDVDTVLKAVDRQTTSLERIDQHGLSTLNGLRTLLEHRADAGLHCPSLFEIEDIGRTGFPPARTLELRLWCEWPYGPHGPHALASGVGVYHVRKLPPWLSEYLPYLTALATTLGLIVPLAGPGLAAAGVQLTERTKAGFEFAAKFTEDLTESALSRTPSGLPRAKPADGPRRLAEIGADFRALRAALIKLDPRQEWGGLTARERPGDRRIVYLCREHVRAMEYPYAAAAPS</sequence>
<dbReference type="EC" id="2.7.11.1" evidence="1"/>
<comment type="catalytic activity">
    <reaction evidence="8">
        <text>L-threonyl-[protein] + ATP = O-phospho-L-threonyl-[protein] + ADP + H(+)</text>
        <dbReference type="Rhea" id="RHEA:46608"/>
        <dbReference type="Rhea" id="RHEA-COMP:11060"/>
        <dbReference type="Rhea" id="RHEA-COMP:11605"/>
        <dbReference type="ChEBI" id="CHEBI:15378"/>
        <dbReference type="ChEBI" id="CHEBI:30013"/>
        <dbReference type="ChEBI" id="CHEBI:30616"/>
        <dbReference type="ChEBI" id="CHEBI:61977"/>
        <dbReference type="ChEBI" id="CHEBI:456216"/>
        <dbReference type="EC" id="2.7.11.1"/>
    </reaction>
</comment>
<dbReference type="EMBL" id="JAGSOG010000120">
    <property type="protein sequence ID" value="MBR7836022.1"/>
    <property type="molecule type" value="Genomic_DNA"/>
</dbReference>
<keyword evidence="4" id="KW-0547">Nucleotide-binding</keyword>
<evidence type="ECO:0000256" key="8">
    <source>
        <dbReference type="ARBA" id="ARBA00047899"/>
    </source>
</evidence>
<dbReference type="PANTHER" id="PTHR47679:SF2">
    <property type="entry name" value="C-TERMINAL OF ROC (COR) DOMAIN-CONTAINING PROTEIN"/>
    <property type="match status" value="1"/>
</dbReference>
<dbReference type="GO" id="GO:0005524">
    <property type="term" value="F:ATP binding"/>
    <property type="evidence" value="ECO:0007669"/>
    <property type="project" value="UniProtKB-KW"/>
</dbReference>
<proteinExistence type="predicted"/>
<keyword evidence="12" id="KW-1185">Reference proteome</keyword>
<evidence type="ECO:0000256" key="2">
    <source>
        <dbReference type="ARBA" id="ARBA00022679"/>
    </source>
</evidence>
<dbReference type="InterPro" id="IPR027417">
    <property type="entry name" value="P-loop_NTPase"/>
</dbReference>
<dbReference type="AlphaFoldDB" id="A0A941IS58"/>
<keyword evidence="3" id="KW-0677">Repeat</keyword>
<comment type="caution">
    <text evidence="11">The sequence shown here is derived from an EMBL/GenBank/DDBJ whole genome shotgun (WGS) entry which is preliminary data.</text>
</comment>
<reference evidence="11" key="1">
    <citation type="submission" date="2021-04" db="EMBL/GenBank/DDBJ databases">
        <title>Genome based classification of Actinospica acidithermotolerans sp. nov., an actinobacterium isolated from an Indonesian hot spring.</title>
        <authorList>
            <person name="Kusuma A.B."/>
            <person name="Putra K.E."/>
            <person name="Nafisah S."/>
            <person name="Loh J."/>
            <person name="Nouioui I."/>
            <person name="Goodfellow M."/>
        </authorList>
    </citation>
    <scope>NUCLEOTIDE SEQUENCE</scope>
    <source>
        <strain evidence="11">CSCA 57</strain>
    </source>
</reference>